<accession>A0A645IZZ6</accession>
<protein>
    <submittedName>
        <fullName evidence="1">Uncharacterized protein</fullName>
    </submittedName>
</protein>
<comment type="caution">
    <text evidence="1">The sequence shown here is derived from an EMBL/GenBank/DDBJ whole genome shotgun (WGS) entry which is preliminary data.</text>
</comment>
<sequence>MTKTIGGTSAYPVGDYYATAMTTGQYIDLFGGYLGFGSYDGPCFSYLNAGLGYAYWDAGAFGLYLPAD</sequence>
<name>A0A645IZZ6_9ZZZZ</name>
<reference evidence="1" key="1">
    <citation type="submission" date="2019-08" db="EMBL/GenBank/DDBJ databases">
        <authorList>
            <person name="Kucharzyk K."/>
            <person name="Murdoch R.W."/>
            <person name="Higgins S."/>
            <person name="Loffler F."/>
        </authorList>
    </citation>
    <scope>NUCLEOTIDE SEQUENCE</scope>
</reference>
<dbReference type="AlphaFoldDB" id="A0A645IZZ6"/>
<proteinExistence type="predicted"/>
<gene>
    <name evidence="1" type="ORF">SDC9_204458</name>
</gene>
<evidence type="ECO:0000313" key="1">
    <source>
        <dbReference type="EMBL" id="MPN56766.1"/>
    </source>
</evidence>
<organism evidence="1">
    <name type="scientific">bioreactor metagenome</name>
    <dbReference type="NCBI Taxonomy" id="1076179"/>
    <lineage>
        <taxon>unclassified sequences</taxon>
        <taxon>metagenomes</taxon>
        <taxon>ecological metagenomes</taxon>
    </lineage>
</organism>
<dbReference type="EMBL" id="VSSQ01127483">
    <property type="protein sequence ID" value="MPN56766.1"/>
    <property type="molecule type" value="Genomic_DNA"/>
</dbReference>